<evidence type="ECO:0000313" key="9">
    <source>
        <dbReference type="EMBL" id="KAJ0403504.1"/>
    </source>
</evidence>
<comment type="subcellular location">
    <subcellularLocation>
        <location evidence="1">Cell membrane</location>
        <topology evidence="1">Multi-pass membrane protein</topology>
    </subcellularLocation>
</comment>
<dbReference type="InterPro" id="IPR002293">
    <property type="entry name" value="AA/rel_permease1"/>
</dbReference>
<keyword evidence="2" id="KW-0813">Transport</keyword>
<dbReference type="EMBL" id="JAKCXM010000080">
    <property type="protein sequence ID" value="KAJ0403504.1"/>
    <property type="molecule type" value="Genomic_DNA"/>
</dbReference>
<feature type="transmembrane region" description="Helical" evidence="8">
    <location>
        <begin position="488"/>
        <end position="507"/>
    </location>
</feature>
<feature type="transmembrane region" description="Helical" evidence="8">
    <location>
        <begin position="345"/>
        <end position="365"/>
    </location>
</feature>
<protein>
    <recommendedName>
        <fullName evidence="11">Amino Acid-Polyamine-Organocation (APC) Family</fullName>
    </recommendedName>
</protein>
<keyword evidence="6 8" id="KW-0472">Membrane</keyword>
<feature type="transmembrane region" description="Helical" evidence="8">
    <location>
        <begin position="306"/>
        <end position="324"/>
    </location>
</feature>
<feature type="transmembrane region" description="Helical" evidence="8">
    <location>
        <begin position="424"/>
        <end position="442"/>
    </location>
</feature>
<evidence type="ECO:0000256" key="7">
    <source>
        <dbReference type="ARBA" id="ARBA00024041"/>
    </source>
</evidence>
<dbReference type="GO" id="GO:0015203">
    <property type="term" value="F:polyamine transmembrane transporter activity"/>
    <property type="evidence" value="ECO:0007669"/>
    <property type="project" value="UniProtKB-ARBA"/>
</dbReference>
<evidence type="ECO:0000313" key="10">
    <source>
        <dbReference type="Proteomes" id="UP001209570"/>
    </source>
</evidence>
<feature type="transmembrane region" description="Helical" evidence="8">
    <location>
        <begin position="638"/>
        <end position="659"/>
    </location>
</feature>
<evidence type="ECO:0000256" key="5">
    <source>
        <dbReference type="ARBA" id="ARBA00022989"/>
    </source>
</evidence>
<comment type="similarity">
    <text evidence="7">Belongs to the amino acid-polyamine-organocation (APC) superfamily. Polyamine:cation symporter (PHS) (TC 2.A.3.12) family.</text>
</comment>
<keyword evidence="4 8" id="KW-0812">Transmembrane</keyword>
<dbReference type="GO" id="GO:0005886">
    <property type="term" value="C:plasma membrane"/>
    <property type="evidence" value="ECO:0007669"/>
    <property type="project" value="UniProtKB-SubCell"/>
</dbReference>
<comment type="caution">
    <text evidence="9">The sequence shown here is derived from an EMBL/GenBank/DDBJ whole genome shotgun (WGS) entry which is preliminary data.</text>
</comment>
<dbReference type="Gene3D" id="1.20.1740.10">
    <property type="entry name" value="Amino acid/polyamine transporter I"/>
    <property type="match status" value="2"/>
</dbReference>
<dbReference type="AlphaFoldDB" id="A0AAD5LM59"/>
<evidence type="ECO:0000256" key="3">
    <source>
        <dbReference type="ARBA" id="ARBA00022475"/>
    </source>
</evidence>
<evidence type="ECO:0000256" key="4">
    <source>
        <dbReference type="ARBA" id="ARBA00022692"/>
    </source>
</evidence>
<evidence type="ECO:0000256" key="8">
    <source>
        <dbReference type="SAM" id="Phobius"/>
    </source>
</evidence>
<keyword evidence="5 8" id="KW-1133">Transmembrane helix</keyword>
<feature type="transmembrane region" description="Helical" evidence="8">
    <location>
        <begin position="853"/>
        <end position="873"/>
    </location>
</feature>
<feature type="transmembrane region" description="Helical" evidence="8">
    <location>
        <begin position="448"/>
        <end position="467"/>
    </location>
</feature>
<evidence type="ECO:0000256" key="6">
    <source>
        <dbReference type="ARBA" id="ARBA00023136"/>
    </source>
</evidence>
<evidence type="ECO:0008006" key="11">
    <source>
        <dbReference type="Google" id="ProtNLM"/>
    </source>
</evidence>
<organism evidence="9 10">
    <name type="scientific">Pythium insidiosum</name>
    <name type="common">Pythiosis disease agent</name>
    <dbReference type="NCBI Taxonomy" id="114742"/>
    <lineage>
        <taxon>Eukaryota</taxon>
        <taxon>Sar</taxon>
        <taxon>Stramenopiles</taxon>
        <taxon>Oomycota</taxon>
        <taxon>Peronosporomycetes</taxon>
        <taxon>Pythiales</taxon>
        <taxon>Pythiaceae</taxon>
        <taxon>Pythium</taxon>
    </lineage>
</organism>
<feature type="transmembrane region" description="Helical" evidence="8">
    <location>
        <begin position="139"/>
        <end position="161"/>
    </location>
</feature>
<dbReference type="InterPro" id="IPR044566">
    <property type="entry name" value="RMV1-like"/>
</dbReference>
<evidence type="ECO:0000256" key="1">
    <source>
        <dbReference type="ARBA" id="ARBA00004651"/>
    </source>
</evidence>
<dbReference type="Pfam" id="PF13520">
    <property type="entry name" value="AA_permease_2"/>
    <property type="match status" value="2"/>
</dbReference>
<name>A0AAD5LM59_PYTIN</name>
<evidence type="ECO:0000256" key="2">
    <source>
        <dbReference type="ARBA" id="ARBA00022448"/>
    </source>
</evidence>
<feature type="transmembrane region" description="Helical" evidence="8">
    <location>
        <begin position="108"/>
        <end position="127"/>
    </location>
</feature>
<proteinExistence type="inferred from homology"/>
<feature type="transmembrane region" description="Helical" evidence="8">
    <location>
        <begin position="513"/>
        <end position="530"/>
    </location>
</feature>
<feature type="transmembrane region" description="Helical" evidence="8">
    <location>
        <begin position="551"/>
        <end position="569"/>
    </location>
</feature>
<feature type="transmembrane region" description="Helical" evidence="8">
    <location>
        <begin position="173"/>
        <end position="194"/>
    </location>
</feature>
<feature type="transmembrane region" description="Helical" evidence="8">
    <location>
        <begin position="606"/>
        <end position="626"/>
    </location>
</feature>
<feature type="transmembrane region" description="Helical" evidence="8">
    <location>
        <begin position="665"/>
        <end position="686"/>
    </location>
</feature>
<sequence length="946" mass="101987">MAISTNHALVPVSYSLRALYSRHALYLSAGLVEWTPLQLAIEAMKPELVDSERHHATADSSADLSPISADEAVIGSVDSPCVVMETPYYQPHRPSLPLAHSRGTRPRVLSFWALFAISFLTICGGPIGSEEIVVAAGPLPGLIAILVFPTIFFLPIASMVVELASAIPASGGHAYWIALAFGPSWGFQAGYWSWVSNCIDCAMYASMSVSSLLGPTTRLERSFVLFACKATLALVLAIPGLWSLRAVGVVVALLSGFVGIPYIVLSTWGAIEADQWGTLLEIRRANITEIEVSNGTSEVVSSGPFAVHYCMLIQVLVWSYSGFYNLSVFIEQVKDPIRSFRRTMWLSYVVFPAAFFIPFATMLAVNKPHWSTWEEGSMGDVALSVGSDVLAGLIKGIDLLSSAGLYICGLTASAYLANGMAHQGIAPTTIGLLAVILVIINLEYDEMVMLANGLGGFEAIAFIAASVRLRYKIPDVERPYKHCGNAHPIVPTATLVLPLAMYIVVILDAFHTLTSAVLVTVFVIIGVVYTKQADFSKFQTLDLGDPNVVTGGPLVGLIGFLVFPTLFYLPLAGMATELATAIPACGGPAYWIALAFGPRLGFQAGYWSWVLNCIACSVYAAASVNPVLGGDQSANTSFLAFVIKSSFALGLALPCIWSLRAVGNIAIVLSLCVMLPYIVISLWGLAEAENWDALIAVRQANVTTIELPEGNNATVASGPIYVDFYSLFQSLVWSYTGYYNVSVFIEQVQNPVRAYRRTFWMCYVAFPLTYAVPFASLLAVNVPNWLTWQEGSLSDVALTLGGVAISGWIRAVDFICLAGMYIAGLTGSAYLANGMAHQGLAPTTVGLSTSNGSPHGAIFCSLAVVLVVLNLKLDELLKLANAMGSLQAIAFIISSIRLRHTLKRLHRPFRLCGNAPQADFTKFQPYELRETSVVRPEDVLTRRDLL</sequence>
<keyword evidence="10" id="KW-1185">Reference proteome</keyword>
<dbReference type="PANTHER" id="PTHR45826">
    <property type="entry name" value="POLYAMINE TRANSPORTER PUT1"/>
    <property type="match status" value="1"/>
</dbReference>
<reference evidence="9" key="1">
    <citation type="submission" date="2021-12" db="EMBL/GenBank/DDBJ databases">
        <title>Prjna785345.</title>
        <authorList>
            <person name="Rujirawat T."/>
            <person name="Krajaejun T."/>
        </authorList>
    </citation>
    <scope>NUCLEOTIDE SEQUENCE</scope>
    <source>
        <strain evidence="9">Pi057C3</strain>
    </source>
</reference>
<feature type="transmembrane region" description="Helical" evidence="8">
    <location>
        <begin position="223"/>
        <end position="242"/>
    </location>
</feature>
<dbReference type="PANTHER" id="PTHR45826:SF2">
    <property type="entry name" value="AMINO ACID TRANSPORTER"/>
    <property type="match status" value="1"/>
</dbReference>
<keyword evidence="3" id="KW-1003">Cell membrane</keyword>
<accession>A0AAD5LM59</accession>
<feature type="transmembrane region" description="Helical" evidence="8">
    <location>
        <begin position="249"/>
        <end position="271"/>
    </location>
</feature>
<feature type="transmembrane region" description="Helical" evidence="8">
    <location>
        <begin position="759"/>
        <end position="780"/>
    </location>
</feature>
<feature type="transmembrane region" description="Helical" evidence="8">
    <location>
        <begin position="808"/>
        <end position="832"/>
    </location>
</feature>
<gene>
    <name evidence="9" type="ORF">P43SY_010047</name>
</gene>
<dbReference type="Proteomes" id="UP001209570">
    <property type="component" value="Unassembled WGS sequence"/>
</dbReference>